<dbReference type="RefSeq" id="WP_369313208.1">
    <property type="nucleotide sequence ID" value="NZ_JBEHZE010000001.1"/>
</dbReference>
<dbReference type="InterPro" id="IPR023214">
    <property type="entry name" value="HAD_sf"/>
</dbReference>
<proteinExistence type="predicted"/>
<gene>
    <name evidence="1" type="ORF">ABFZ84_06785</name>
</gene>
<organism evidence="1 2">
    <name type="scientific">Hyphococcus lacteus</name>
    <dbReference type="NCBI Taxonomy" id="3143536"/>
    <lineage>
        <taxon>Bacteria</taxon>
        <taxon>Pseudomonadati</taxon>
        <taxon>Pseudomonadota</taxon>
        <taxon>Alphaproteobacteria</taxon>
        <taxon>Parvularculales</taxon>
        <taxon>Parvularculaceae</taxon>
        <taxon>Hyphococcus</taxon>
    </lineage>
</organism>
<dbReference type="Proteomes" id="UP001560685">
    <property type="component" value="Unassembled WGS sequence"/>
</dbReference>
<keyword evidence="2" id="KW-1185">Reference proteome</keyword>
<dbReference type="Gene3D" id="1.20.1440.100">
    <property type="entry name" value="SG protein - dephosphorylation function"/>
    <property type="match status" value="1"/>
</dbReference>
<name>A0ABV3Z483_9PROT</name>
<dbReference type="InterPro" id="IPR036412">
    <property type="entry name" value="HAD-like_sf"/>
</dbReference>
<reference evidence="1 2" key="1">
    <citation type="submission" date="2024-05" db="EMBL/GenBank/DDBJ databases">
        <title>Three bacterial strains, DH-69, EH-24, and ECK-19 isolated from coastal sediments.</title>
        <authorList>
            <person name="Ye Y.-Q."/>
            <person name="Du Z.-J."/>
        </authorList>
    </citation>
    <scope>NUCLEOTIDE SEQUENCE [LARGE SCALE GENOMIC DNA]</scope>
    <source>
        <strain evidence="1 2">ECK-19</strain>
    </source>
</reference>
<evidence type="ECO:0000313" key="2">
    <source>
        <dbReference type="Proteomes" id="UP001560685"/>
    </source>
</evidence>
<comment type="caution">
    <text evidence="1">The sequence shown here is derived from an EMBL/GenBank/DDBJ whole genome shotgun (WGS) entry which is preliminary data.</text>
</comment>
<dbReference type="EMBL" id="JBEHZE010000001">
    <property type="protein sequence ID" value="MEX6633253.1"/>
    <property type="molecule type" value="Genomic_DNA"/>
</dbReference>
<dbReference type="Pfam" id="PF12710">
    <property type="entry name" value="HAD"/>
    <property type="match status" value="1"/>
</dbReference>
<evidence type="ECO:0000313" key="1">
    <source>
        <dbReference type="EMBL" id="MEX6633253.1"/>
    </source>
</evidence>
<sequence>MTQRVAIFDLDRTITKIGTFTPFLLSTRANTFSKLTLAPNFTGPLVSYVQGRLDRVSLKNKMMEIALSEFTADEIAKHSHSFVDQTLLTGIRPKAIEALKHHQKNGDYTVLATASVDFYADLFAEKLGFDKSISTVTNFEQISSGPPIILGGNCYGENKLDMVTKEMSGALEQSRQEQHWTFYSDHHSDIALFKKVEAPFVISPNPKTKKKTDALEYPVLNW</sequence>
<dbReference type="NCBIfam" id="TIGR01488">
    <property type="entry name" value="HAD-SF-IB"/>
    <property type="match status" value="1"/>
</dbReference>
<protein>
    <submittedName>
        <fullName evidence="1">HAD-IB family phosphatase</fullName>
    </submittedName>
</protein>
<dbReference type="Gene3D" id="3.40.50.1000">
    <property type="entry name" value="HAD superfamily/HAD-like"/>
    <property type="match status" value="1"/>
</dbReference>
<accession>A0ABV3Z483</accession>
<dbReference type="SUPFAM" id="SSF56784">
    <property type="entry name" value="HAD-like"/>
    <property type="match status" value="1"/>
</dbReference>